<feature type="transmembrane region" description="Helical" evidence="1">
    <location>
        <begin position="7"/>
        <end position="28"/>
    </location>
</feature>
<evidence type="ECO:0000313" key="2">
    <source>
        <dbReference type="EMBL" id="EHL79642.1"/>
    </source>
</evidence>
<feature type="transmembrane region" description="Helical" evidence="1">
    <location>
        <begin position="48"/>
        <end position="67"/>
    </location>
</feature>
<dbReference type="Proteomes" id="UP000011747">
    <property type="component" value="Unassembled WGS sequence"/>
</dbReference>
<keyword evidence="1" id="KW-0472">Membrane</keyword>
<reference evidence="2 3" key="1">
    <citation type="submission" date="2011-09" db="EMBL/GenBank/DDBJ databases">
        <title>The Genome Sequence of Bacillus smithii 7_3_47FAA.</title>
        <authorList>
            <consortium name="The Broad Institute Genome Sequencing Platform"/>
            <person name="Earl A."/>
            <person name="Ward D."/>
            <person name="Feldgarden M."/>
            <person name="Gevers D."/>
            <person name="Daigneault M."/>
            <person name="Strauss J."/>
            <person name="Allen-Vercoe E."/>
            <person name="Young S.K."/>
            <person name="Zeng Q."/>
            <person name="Gargeya S."/>
            <person name="Fitzgerald M."/>
            <person name="Haas B."/>
            <person name="Abouelleil A."/>
            <person name="Alvarado L."/>
            <person name="Arachchi H.M."/>
            <person name="Berlin A."/>
            <person name="Brown A."/>
            <person name="Chapman S.B."/>
            <person name="Chen Z."/>
            <person name="Dunbar C."/>
            <person name="Freedman E."/>
            <person name="Gearin G."/>
            <person name="Goldberg J."/>
            <person name="Griggs A."/>
            <person name="Gujja S."/>
            <person name="Heiman D."/>
            <person name="Howarth C."/>
            <person name="Larson L."/>
            <person name="Lui A."/>
            <person name="MacDonald P.J.P."/>
            <person name="Montmayeur A."/>
            <person name="Murphy C."/>
            <person name="Neiman D."/>
            <person name="Pearson M."/>
            <person name="Priest M."/>
            <person name="Roberts A."/>
            <person name="Saif S."/>
            <person name="Shea T."/>
            <person name="Shenoy N."/>
            <person name="Sisk P."/>
            <person name="Stolte C."/>
            <person name="Sykes S."/>
            <person name="Wortman J."/>
            <person name="Nusbaum C."/>
            <person name="Birren B."/>
        </authorList>
    </citation>
    <scope>NUCLEOTIDE SEQUENCE [LARGE SCALE GENOMIC DNA]</scope>
    <source>
        <strain evidence="2 3">7_3_47FAA</strain>
    </source>
</reference>
<name>G9QGR5_9BACI</name>
<accession>G9QGR5</accession>
<organism evidence="2 3">
    <name type="scientific">Bacillus smithii 7_3_47FAA</name>
    <dbReference type="NCBI Taxonomy" id="665952"/>
    <lineage>
        <taxon>Bacteria</taxon>
        <taxon>Bacillati</taxon>
        <taxon>Bacillota</taxon>
        <taxon>Bacilli</taxon>
        <taxon>Bacillales</taxon>
        <taxon>Bacillaceae</taxon>
        <taxon>Bacillus</taxon>
    </lineage>
</organism>
<evidence type="ECO:0000256" key="1">
    <source>
        <dbReference type="SAM" id="Phobius"/>
    </source>
</evidence>
<comment type="caution">
    <text evidence="2">The sequence shown here is derived from an EMBL/GenBank/DDBJ whole genome shotgun (WGS) entry which is preliminary data.</text>
</comment>
<dbReference type="AlphaFoldDB" id="G9QGR5"/>
<proteinExistence type="predicted"/>
<keyword evidence="1" id="KW-0812">Transmembrane</keyword>
<sequence length="83" mass="9842">MKVIFTVLLIIAVLFALIFSLDLLLGYRYQNAFLKTLDPFRKMEKEEIITLALFFIVYIIKQVIRLYKKKSKNKNNQKSSPQK</sequence>
<dbReference type="InterPro" id="IPR058725">
    <property type="entry name" value="YczF"/>
</dbReference>
<protein>
    <submittedName>
        <fullName evidence="2">Uncharacterized protein</fullName>
    </submittedName>
</protein>
<dbReference type="EMBL" id="ACWF01000004">
    <property type="protein sequence ID" value="EHL79642.1"/>
    <property type="molecule type" value="Genomic_DNA"/>
</dbReference>
<evidence type="ECO:0000313" key="3">
    <source>
        <dbReference type="Proteomes" id="UP000011747"/>
    </source>
</evidence>
<keyword evidence="1" id="KW-1133">Transmembrane helix</keyword>
<dbReference type="Pfam" id="PF26310">
    <property type="entry name" value="YczF"/>
    <property type="match status" value="1"/>
</dbReference>
<dbReference type="PATRIC" id="fig|665952.3.peg.84"/>
<dbReference type="RefSeq" id="WP_003352351.1">
    <property type="nucleotide sequence ID" value="NZ_JH414740.1"/>
</dbReference>
<dbReference type="HOGENOM" id="CLU_179796_0_0_9"/>
<keyword evidence="3" id="KW-1185">Reference proteome</keyword>
<gene>
    <name evidence="2" type="ORF">HMPREF1015_00974</name>
</gene>